<dbReference type="Gene3D" id="3.50.30.10">
    <property type="entry name" value="Phosphohistidine domain"/>
    <property type="match status" value="1"/>
</dbReference>
<dbReference type="InterPro" id="IPR036637">
    <property type="entry name" value="Phosphohistidine_dom_sf"/>
</dbReference>
<dbReference type="NCBIfam" id="NF005057">
    <property type="entry name" value="PRK06464.1"/>
    <property type="match status" value="1"/>
</dbReference>
<comment type="function">
    <text evidence="2 15">Catalyzes the phosphorylation of pyruvate to phosphoenolpyruvate.</text>
</comment>
<keyword evidence="7 15" id="KW-0808">Transferase</keyword>
<dbReference type="InterPro" id="IPR008279">
    <property type="entry name" value="PEP-util_enz_mobile_dom"/>
</dbReference>
<evidence type="ECO:0000256" key="4">
    <source>
        <dbReference type="ARBA" id="ARBA00007837"/>
    </source>
</evidence>
<keyword evidence="11 15" id="KW-0067">ATP-binding</keyword>
<protein>
    <recommendedName>
        <fullName evidence="6 15">Phosphoenolpyruvate synthase</fullName>
        <shortName evidence="15">PEP synthase</shortName>
        <ecNumber evidence="5 15">2.7.9.2</ecNumber>
    </recommendedName>
    <alternativeName>
        <fullName evidence="13 15">Pyruvate, water dikinase</fullName>
    </alternativeName>
</protein>
<dbReference type="Gene3D" id="3.30.470.20">
    <property type="entry name" value="ATP-grasp fold, B domain"/>
    <property type="match status" value="1"/>
</dbReference>
<evidence type="ECO:0000256" key="9">
    <source>
        <dbReference type="ARBA" id="ARBA00022741"/>
    </source>
</evidence>
<dbReference type="InterPro" id="IPR023151">
    <property type="entry name" value="PEP_util_CS"/>
</dbReference>
<evidence type="ECO:0000259" key="18">
    <source>
        <dbReference type="Pfam" id="PF02896"/>
    </source>
</evidence>
<evidence type="ECO:0000256" key="6">
    <source>
        <dbReference type="ARBA" id="ARBA00021623"/>
    </source>
</evidence>
<dbReference type="AlphaFoldDB" id="A0A1B7K223"/>
<evidence type="ECO:0000256" key="1">
    <source>
        <dbReference type="ARBA" id="ARBA00001946"/>
    </source>
</evidence>
<evidence type="ECO:0000256" key="14">
    <source>
        <dbReference type="ARBA" id="ARBA00047700"/>
    </source>
</evidence>
<evidence type="ECO:0000259" key="17">
    <source>
        <dbReference type="Pfam" id="PF01326"/>
    </source>
</evidence>
<dbReference type="PIRSF" id="PIRSF000854">
    <property type="entry name" value="PEP_synthase"/>
    <property type="match status" value="1"/>
</dbReference>
<comment type="catalytic activity">
    <reaction evidence="14 15">
        <text>pyruvate + ATP + H2O = phosphoenolpyruvate + AMP + phosphate + 2 H(+)</text>
        <dbReference type="Rhea" id="RHEA:11364"/>
        <dbReference type="ChEBI" id="CHEBI:15361"/>
        <dbReference type="ChEBI" id="CHEBI:15377"/>
        <dbReference type="ChEBI" id="CHEBI:15378"/>
        <dbReference type="ChEBI" id="CHEBI:30616"/>
        <dbReference type="ChEBI" id="CHEBI:43474"/>
        <dbReference type="ChEBI" id="CHEBI:58702"/>
        <dbReference type="ChEBI" id="CHEBI:456215"/>
        <dbReference type="EC" id="2.7.9.2"/>
    </reaction>
</comment>
<keyword evidence="10 15" id="KW-0418">Kinase</keyword>
<evidence type="ECO:0000256" key="2">
    <source>
        <dbReference type="ARBA" id="ARBA00002988"/>
    </source>
</evidence>
<evidence type="ECO:0000256" key="7">
    <source>
        <dbReference type="ARBA" id="ARBA00022679"/>
    </source>
</evidence>
<evidence type="ECO:0000256" key="15">
    <source>
        <dbReference type="PIRNR" id="PIRNR000854"/>
    </source>
</evidence>
<evidence type="ECO:0000256" key="11">
    <source>
        <dbReference type="ARBA" id="ARBA00022840"/>
    </source>
</evidence>
<evidence type="ECO:0000256" key="5">
    <source>
        <dbReference type="ARBA" id="ARBA00011996"/>
    </source>
</evidence>
<evidence type="ECO:0000256" key="10">
    <source>
        <dbReference type="ARBA" id="ARBA00022777"/>
    </source>
</evidence>
<reference evidence="19 20" key="1">
    <citation type="submission" date="2016-04" db="EMBL/GenBank/DDBJ databases">
        <title>ATOL: Assembling a taxonomically balanced genome-scale reconstruction of the evolutionary history of the Enterobacteriaceae.</title>
        <authorList>
            <person name="Plunkett G.III."/>
            <person name="Neeno-Eckwall E.C."/>
            <person name="Glasner J.D."/>
            <person name="Perna N.T."/>
        </authorList>
    </citation>
    <scope>NUCLEOTIDE SEQUENCE [LARGE SCALE GENOMIC DNA]</scope>
    <source>
        <strain evidence="19 20">ATCC 35613</strain>
    </source>
</reference>
<keyword evidence="8 15" id="KW-0479">Metal-binding</keyword>
<dbReference type="OrthoDB" id="9765468at2"/>
<dbReference type="Pfam" id="PF02896">
    <property type="entry name" value="PEP-utilizers_C"/>
    <property type="match status" value="1"/>
</dbReference>
<dbReference type="NCBIfam" id="TIGR01418">
    <property type="entry name" value="PEP_synth"/>
    <property type="match status" value="1"/>
</dbReference>
<dbReference type="GO" id="GO:0046872">
    <property type="term" value="F:metal ion binding"/>
    <property type="evidence" value="ECO:0007669"/>
    <property type="project" value="UniProtKB-KW"/>
</dbReference>
<dbReference type="SUPFAM" id="SSF56059">
    <property type="entry name" value="Glutathione synthetase ATP-binding domain-like"/>
    <property type="match status" value="1"/>
</dbReference>
<dbReference type="InterPro" id="IPR018274">
    <property type="entry name" value="PEP_util_AS"/>
</dbReference>
<evidence type="ECO:0000259" key="16">
    <source>
        <dbReference type="Pfam" id="PF00391"/>
    </source>
</evidence>
<dbReference type="FunFam" id="3.30.1490.20:FF:000010">
    <property type="entry name" value="Phosphoenolpyruvate synthase"/>
    <property type="match status" value="1"/>
</dbReference>
<dbReference type="PROSITE" id="PS00370">
    <property type="entry name" value="PEP_ENZYMES_PHOS_SITE"/>
    <property type="match status" value="1"/>
</dbReference>
<evidence type="ECO:0000256" key="8">
    <source>
        <dbReference type="ARBA" id="ARBA00022723"/>
    </source>
</evidence>
<feature type="domain" description="Pyruvate phosphate dikinase AMP/ATP-binding" evidence="17">
    <location>
        <begin position="23"/>
        <end position="349"/>
    </location>
</feature>
<dbReference type="Pfam" id="PF00391">
    <property type="entry name" value="PEP-utilizers"/>
    <property type="match status" value="1"/>
</dbReference>
<dbReference type="UniPathway" id="UPA00138"/>
<evidence type="ECO:0000256" key="13">
    <source>
        <dbReference type="ARBA" id="ARBA00033470"/>
    </source>
</evidence>
<dbReference type="GO" id="GO:0006094">
    <property type="term" value="P:gluconeogenesis"/>
    <property type="evidence" value="ECO:0007669"/>
    <property type="project" value="UniProtKB-UniPathway"/>
</dbReference>
<dbReference type="GO" id="GO:0005524">
    <property type="term" value="F:ATP binding"/>
    <property type="evidence" value="ECO:0007669"/>
    <property type="project" value="UniProtKB-KW"/>
</dbReference>
<dbReference type="Gene3D" id="3.30.1490.20">
    <property type="entry name" value="ATP-grasp fold, A domain"/>
    <property type="match status" value="1"/>
</dbReference>
<comment type="similarity">
    <text evidence="4 15">Belongs to the PEP-utilizing enzyme family.</text>
</comment>
<dbReference type="SUPFAM" id="SSF52009">
    <property type="entry name" value="Phosphohistidine domain"/>
    <property type="match status" value="1"/>
</dbReference>
<keyword evidence="19" id="KW-0670">Pyruvate</keyword>
<comment type="pathway">
    <text evidence="3 15">Carbohydrate biosynthesis; gluconeogenesis.</text>
</comment>
<dbReference type="SUPFAM" id="SSF51621">
    <property type="entry name" value="Phosphoenolpyruvate/pyruvate domain"/>
    <property type="match status" value="1"/>
</dbReference>
<dbReference type="EC" id="2.7.9.2" evidence="5 15"/>
<dbReference type="PANTHER" id="PTHR43030">
    <property type="entry name" value="PHOSPHOENOLPYRUVATE SYNTHASE"/>
    <property type="match status" value="1"/>
</dbReference>
<dbReference type="InterPro" id="IPR015813">
    <property type="entry name" value="Pyrv/PenolPyrv_kinase-like_dom"/>
</dbReference>
<evidence type="ECO:0000256" key="3">
    <source>
        <dbReference type="ARBA" id="ARBA00004742"/>
    </source>
</evidence>
<organism evidence="19 20">
    <name type="scientific">Providencia heimbachae ATCC 35613</name>
    <dbReference type="NCBI Taxonomy" id="1354272"/>
    <lineage>
        <taxon>Bacteria</taxon>
        <taxon>Pseudomonadati</taxon>
        <taxon>Pseudomonadota</taxon>
        <taxon>Gammaproteobacteria</taxon>
        <taxon>Enterobacterales</taxon>
        <taxon>Morganellaceae</taxon>
        <taxon>Providencia</taxon>
    </lineage>
</organism>
<gene>
    <name evidence="19" type="ORF">M998_0533</name>
</gene>
<dbReference type="RefSeq" id="WP_068907387.1">
    <property type="nucleotide sequence ID" value="NZ_LXEW01000011.1"/>
</dbReference>
<evidence type="ECO:0000313" key="20">
    <source>
        <dbReference type="Proteomes" id="UP000078224"/>
    </source>
</evidence>
<dbReference type="InterPro" id="IPR013815">
    <property type="entry name" value="ATP_grasp_subdomain_1"/>
</dbReference>
<proteinExistence type="inferred from homology"/>
<evidence type="ECO:0000256" key="12">
    <source>
        <dbReference type="ARBA" id="ARBA00022842"/>
    </source>
</evidence>
<dbReference type="PATRIC" id="fig|1354272.4.peg.548"/>
<evidence type="ECO:0000313" key="19">
    <source>
        <dbReference type="EMBL" id="OAT54201.1"/>
    </source>
</evidence>
<keyword evidence="20" id="KW-1185">Reference proteome</keyword>
<keyword evidence="9 15" id="KW-0547">Nucleotide-binding</keyword>
<dbReference type="Proteomes" id="UP000078224">
    <property type="component" value="Unassembled WGS sequence"/>
</dbReference>
<name>A0A1B7K223_9GAMM</name>
<accession>A0A1B7K223</accession>
<dbReference type="InterPro" id="IPR006319">
    <property type="entry name" value="PEP_synth"/>
</dbReference>
<comment type="cofactor">
    <cofactor evidence="1 15">
        <name>Mg(2+)</name>
        <dbReference type="ChEBI" id="CHEBI:18420"/>
    </cofactor>
</comment>
<comment type="caution">
    <text evidence="19">The sequence shown here is derived from an EMBL/GenBank/DDBJ whole genome shotgun (WGS) entry which is preliminary data.</text>
</comment>
<dbReference type="InterPro" id="IPR002192">
    <property type="entry name" value="PPDK_AMP/ATP-bd"/>
</dbReference>
<dbReference type="Gene3D" id="3.20.20.60">
    <property type="entry name" value="Phosphoenolpyruvate-binding domains"/>
    <property type="match status" value="1"/>
</dbReference>
<sequence length="792" mass="87586">MSTNGLTPCNVLWYNQLGMNDVDRVGGKNASLGEMITNLSDLGVSVPNGFATTAQAFNHFLEQSGVNQRIYNLLDETDIDDVNQLAVAGAQIRQWVIETPLTKELEQDIHQAYQQLSEGEADASFAVRSSATAEDMPDASFAGQQETFLNVQGIDAVLIAIKHVFASLFNDRAISYRVHQGYDHRGVALSAGVQRMVRSDLASAGVMFTIDTESGFDQVVFITSAYGLGEMVVQGAVNPDEFYVHKPTLQNNRPAIVRRTLGSKKLQMVYADSKEHGKQVQIEDVPEALRNRFSLTDKEVEELSRQALQIEKHYGRPMDIEWAKDGHNGRLYIVQARPETVRSNQQVMERYQLKGQGQVLVEGRAIGHRIGAGSVKVIHNLNEMDRIQPGDVLVTDMTDPDWEPIMKKAAAIVTNRGGRTCHAAIIARELGIPAVVGCGDATERLKEGQEVTISCSEGDTGFVYDGKLDFEIHSSEVSEMPNVDVKIMMNVGNPDRAFDFACLPNEGVGLARLEFIINRMIGVHPRALLEFDKQSPELQSEIRTMMAGYDDPIEFYIGKLTEGISTLAAAFWPKRVIVRLSDFKSNEYANLVGGEAYEPEEENPMLGFRGAGRYVSDSFRACFALECEAVKRVRNVMGLTNVEVMIPFVRTVAQAESVIAELAKHDLKRGENGLKIIMMCEIPSNALLADQFLEHFDGFSIGSNDMTQLTLGLDRDSGVVSELFDERNDAVKAMLSMAIKAAKRQNKYVGICGQGPSDHQDFAQWLVDEGIDSLSLNPDTVVQTWLMIAENQ</sequence>
<dbReference type="InterPro" id="IPR040442">
    <property type="entry name" value="Pyrv_kinase-like_dom_sf"/>
</dbReference>
<dbReference type="EMBL" id="LXEW01000011">
    <property type="protein sequence ID" value="OAT54201.1"/>
    <property type="molecule type" value="Genomic_DNA"/>
</dbReference>
<keyword evidence="12 15" id="KW-0460">Magnesium</keyword>
<dbReference type="FunFam" id="3.20.20.60:FF:000010">
    <property type="entry name" value="Phosphoenolpyruvate synthase"/>
    <property type="match status" value="1"/>
</dbReference>
<dbReference type="InterPro" id="IPR000121">
    <property type="entry name" value="PEP_util_C"/>
</dbReference>
<dbReference type="PANTHER" id="PTHR43030:SF1">
    <property type="entry name" value="PHOSPHOENOLPYRUVATE SYNTHASE"/>
    <property type="match status" value="1"/>
</dbReference>
<dbReference type="Pfam" id="PF01326">
    <property type="entry name" value="PPDK_N"/>
    <property type="match status" value="1"/>
</dbReference>
<dbReference type="GO" id="GO:0008986">
    <property type="term" value="F:pyruvate, water dikinase activity"/>
    <property type="evidence" value="ECO:0007669"/>
    <property type="project" value="UniProtKB-EC"/>
</dbReference>
<feature type="domain" description="PEP-utilising enzyme mobile" evidence="16">
    <location>
        <begin position="387"/>
        <end position="458"/>
    </location>
</feature>
<dbReference type="PROSITE" id="PS00742">
    <property type="entry name" value="PEP_ENZYMES_2"/>
    <property type="match status" value="1"/>
</dbReference>
<dbReference type="FunFam" id="3.30.470.20:FF:000017">
    <property type="entry name" value="Phosphoenolpyruvate synthase"/>
    <property type="match status" value="1"/>
</dbReference>
<feature type="domain" description="PEP-utilising enzyme C-terminal" evidence="18">
    <location>
        <begin position="483"/>
        <end position="789"/>
    </location>
</feature>
<dbReference type="FunFam" id="3.50.30.10:FF:000002">
    <property type="entry name" value="Phosphoenolpyruvate synthase"/>
    <property type="match status" value="1"/>
</dbReference>